<name>A0ABU8MVT0_9PSEU</name>
<dbReference type="EMBL" id="JBBEGN010000018">
    <property type="protein sequence ID" value="MEJ2871048.1"/>
    <property type="molecule type" value="Genomic_DNA"/>
</dbReference>
<evidence type="ECO:0008006" key="4">
    <source>
        <dbReference type="Google" id="ProtNLM"/>
    </source>
</evidence>
<keyword evidence="1" id="KW-1133">Transmembrane helix</keyword>
<feature type="transmembrane region" description="Helical" evidence="1">
    <location>
        <begin position="157"/>
        <end position="176"/>
    </location>
</feature>
<organism evidence="2 3">
    <name type="scientific">Actinomycetospora aurantiaca</name>
    <dbReference type="NCBI Taxonomy" id="3129233"/>
    <lineage>
        <taxon>Bacteria</taxon>
        <taxon>Bacillati</taxon>
        <taxon>Actinomycetota</taxon>
        <taxon>Actinomycetes</taxon>
        <taxon>Pseudonocardiales</taxon>
        <taxon>Pseudonocardiaceae</taxon>
        <taxon>Actinomycetospora</taxon>
    </lineage>
</organism>
<evidence type="ECO:0000313" key="3">
    <source>
        <dbReference type="Proteomes" id="UP001385809"/>
    </source>
</evidence>
<dbReference type="Proteomes" id="UP001385809">
    <property type="component" value="Unassembled WGS sequence"/>
</dbReference>
<gene>
    <name evidence="2" type="ORF">WCD74_25010</name>
</gene>
<proteinExistence type="predicted"/>
<evidence type="ECO:0000313" key="2">
    <source>
        <dbReference type="EMBL" id="MEJ2871048.1"/>
    </source>
</evidence>
<sequence>MTVTTPSTSPSAPIRTAGAPPGRVYPLAGRGAAITLPSGAALALVSTSFDPPSREPEPRGMYVAYGADPAGADLAATILHYGFLLIGVGLLLAGVALASRRGRVVTILGGALGFLGFANLSGSVLEDWFDAQISAAYGPDAAMAIAEKALGMPVMTAGWQIPMVIGFALGPVLLAVGLARGRVLPWWVVALPVACSVLFVAAHDLGAVGFLITLVQMAVFGLIAGRALWIAPSV</sequence>
<keyword evidence="1" id="KW-0812">Transmembrane</keyword>
<reference evidence="2 3" key="1">
    <citation type="submission" date="2024-03" db="EMBL/GenBank/DDBJ databases">
        <title>Actinomycetospora sp. OC33-EN08, a novel actinomycete isolated from wild orchid (Aerides multiflora).</title>
        <authorList>
            <person name="Suriyachadkun C."/>
        </authorList>
    </citation>
    <scope>NUCLEOTIDE SEQUENCE [LARGE SCALE GENOMIC DNA]</scope>
    <source>
        <strain evidence="2 3">OC33-EN08</strain>
    </source>
</reference>
<comment type="caution">
    <text evidence="2">The sequence shown here is derived from an EMBL/GenBank/DDBJ whole genome shotgun (WGS) entry which is preliminary data.</text>
</comment>
<dbReference type="RefSeq" id="WP_337697617.1">
    <property type="nucleotide sequence ID" value="NZ_JBBEGN010000018.1"/>
</dbReference>
<feature type="transmembrane region" description="Helical" evidence="1">
    <location>
        <begin position="183"/>
        <end position="202"/>
    </location>
</feature>
<evidence type="ECO:0000256" key="1">
    <source>
        <dbReference type="SAM" id="Phobius"/>
    </source>
</evidence>
<accession>A0ABU8MVT0</accession>
<keyword evidence="1" id="KW-0472">Membrane</keyword>
<keyword evidence="3" id="KW-1185">Reference proteome</keyword>
<feature type="transmembrane region" description="Helical" evidence="1">
    <location>
        <begin position="208"/>
        <end position="229"/>
    </location>
</feature>
<feature type="transmembrane region" description="Helical" evidence="1">
    <location>
        <begin position="78"/>
        <end position="97"/>
    </location>
</feature>
<protein>
    <recommendedName>
        <fullName evidence="4">DUF4386 family protein</fullName>
    </recommendedName>
</protein>
<feature type="transmembrane region" description="Helical" evidence="1">
    <location>
        <begin position="104"/>
        <end position="125"/>
    </location>
</feature>